<evidence type="ECO:0000313" key="1">
    <source>
        <dbReference type="EMBL" id="MFC7441413.1"/>
    </source>
</evidence>
<sequence>MFFSKKSEEDASNAIQDIFYMSKEEWEDKWGSKAEEKEDDNSAYAWNK</sequence>
<reference evidence="2" key="1">
    <citation type="journal article" date="2019" name="Int. J. Syst. Evol. Microbiol.">
        <title>The Global Catalogue of Microorganisms (GCM) 10K type strain sequencing project: providing services to taxonomists for standard genome sequencing and annotation.</title>
        <authorList>
            <consortium name="The Broad Institute Genomics Platform"/>
            <consortium name="The Broad Institute Genome Sequencing Center for Infectious Disease"/>
            <person name="Wu L."/>
            <person name="Ma J."/>
        </authorList>
    </citation>
    <scope>NUCLEOTIDE SEQUENCE [LARGE SCALE GENOMIC DNA]</scope>
    <source>
        <strain evidence="2">CGMCC 1.12942</strain>
    </source>
</reference>
<accession>A0ABW2RKF4</accession>
<keyword evidence="2" id="KW-1185">Reference proteome</keyword>
<dbReference type="Proteomes" id="UP001596500">
    <property type="component" value="Unassembled WGS sequence"/>
</dbReference>
<organism evidence="1 2">
    <name type="scientific">Laceyella putida</name>
    <dbReference type="NCBI Taxonomy" id="110101"/>
    <lineage>
        <taxon>Bacteria</taxon>
        <taxon>Bacillati</taxon>
        <taxon>Bacillota</taxon>
        <taxon>Bacilli</taxon>
        <taxon>Bacillales</taxon>
        <taxon>Thermoactinomycetaceae</taxon>
        <taxon>Laceyella</taxon>
    </lineage>
</organism>
<protein>
    <submittedName>
        <fullName evidence="1">Uncharacterized protein</fullName>
    </submittedName>
</protein>
<dbReference type="EMBL" id="JBHTBW010000021">
    <property type="protein sequence ID" value="MFC7441413.1"/>
    <property type="molecule type" value="Genomic_DNA"/>
</dbReference>
<dbReference type="RefSeq" id="WP_379864701.1">
    <property type="nucleotide sequence ID" value="NZ_JBHTBW010000021.1"/>
</dbReference>
<name>A0ABW2RKF4_9BACL</name>
<gene>
    <name evidence="1" type="ORF">ACFQNG_09605</name>
</gene>
<evidence type="ECO:0000313" key="2">
    <source>
        <dbReference type="Proteomes" id="UP001596500"/>
    </source>
</evidence>
<comment type="caution">
    <text evidence="1">The sequence shown here is derived from an EMBL/GenBank/DDBJ whole genome shotgun (WGS) entry which is preliminary data.</text>
</comment>
<proteinExistence type="predicted"/>